<proteinExistence type="predicted"/>
<protein>
    <submittedName>
        <fullName evidence="1">Uncharacterized protein</fullName>
    </submittedName>
</protein>
<organism evidence="1 2">
    <name type="scientific">Gossypium stocksii</name>
    <dbReference type="NCBI Taxonomy" id="47602"/>
    <lineage>
        <taxon>Eukaryota</taxon>
        <taxon>Viridiplantae</taxon>
        <taxon>Streptophyta</taxon>
        <taxon>Embryophyta</taxon>
        <taxon>Tracheophyta</taxon>
        <taxon>Spermatophyta</taxon>
        <taxon>Magnoliopsida</taxon>
        <taxon>eudicotyledons</taxon>
        <taxon>Gunneridae</taxon>
        <taxon>Pentapetalae</taxon>
        <taxon>rosids</taxon>
        <taxon>malvids</taxon>
        <taxon>Malvales</taxon>
        <taxon>Malvaceae</taxon>
        <taxon>Malvoideae</taxon>
        <taxon>Gossypium</taxon>
    </lineage>
</organism>
<accession>A0A9D3VH47</accession>
<evidence type="ECO:0000313" key="1">
    <source>
        <dbReference type="EMBL" id="KAH1082137.1"/>
    </source>
</evidence>
<reference evidence="1 2" key="1">
    <citation type="journal article" date="2021" name="Plant Biotechnol. J.">
        <title>Multi-omics assisted identification of the key and species-specific regulatory components of drought-tolerant mechanisms in Gossypium stocksii.</title>
        <authorList>
            <person name="Yu D."/>
            <person name="Ke L."/>
            <person name="Zhang D."/>
            <person name="Wu Y."/>
            <person name="Sun Y."/>
            <person name="Mei J."/>
            <person name="Sun J."/>
            <person name="Sun Y."/>
        </authorList>
    </citation>
    <scope>NUCLEOTIDE SEQUENCE [LARGE SCALE GENOMIC DNA]</scope>
    <source>
        <strain evidence="2">cv. E1</strain>
        <tissue evidence="1">Leaf</tissue>
    </source>
</reference>
<comment type="caution">
    <text evidence="1">The sequence shown here is derived from an EMBL/GenBank/DDBJ whole genome shotgun (WGS) entry which is preliminary data.</text>
</comment>
<dbReference type="EMBL" id="JAIQCV010000007">
    <property type="protein sequence ID" value="KAH1082137.1"/>
    <property type="molecule type" value="Genomic_DNA"/>
</dbReference>
<sequence length="57" mass="6400">MEKVEHDVSKLEDEKEFGVEDHDKLVRNEGVFTSIDIGLGVVLDVGEELNRELCEGV</sequence>
<gene>
    <name evidence="1" type="ORF">J1N35_021898</name>
</gene>
<name>A0A9D3VH47_9ROSI</name>
<keyword evidence="2" id="KW-1185">Reference proteome</keyword>
<evidence type="ECO:0000313" key="2">
    <source>
        <dbReference type="Proteomes" id="UP000828251"/>
    </source>
</evidence>
<dbReference type="Proteomes" id="UP000828251">
    <property type="component" value="Unassembled WGS sequence"/>
</dbReference>
<dbReference type="AlphaFoldDB" id="A0A9D3VH47"/>